<keyword evidence="2 3" id="KW-0694">RNA-binding</keyword>
<keyword evidence="1 3" id="KW-0820">tRNA-binding</keyword>
<dbReference type="InterPro" id="IPR037154">
    <property type="entry name" value="YtpR-like_sf"/>
</dbReference>
<dbReference type="EMBL" id="AP009608">
    <property type="protein sequence ID" value="BAH69937.1"/>
    <property type="molecule type" value="Genomic_DNA"/>
</dbReference>
<evidence type="ECO:0000256" key="3">
    <source>
        <dbReference type="PROSITE-ProRule" id="PRU00209"/>
    </source>
</evidence>
<dbReference type="InterPro" id="IPR033714">
    <property type="entry name" value="tRNA_bind_bactPheRS"/>
</dbReference>
<name>C4XFL5_MYCFP</name>
<dbReference type="Gene3D" id="3.30.1940.10">
    <property type="entry name" value="YtpR-like"/>
    <property type="match status" value="1"/>
</dbReference>
<keyword evidence="6" id="KW-1185">Reference proteome</keyword>
<dbReference type="Pfam" id="PF01588">
    <property type="entry name" value="tRNA_bind"/>
    <property type="match status" value="1"/>
</dbReference>
<dbReference type="eggNOG" id="COG0073">
    <property type="taxonomic scope" value="Bacteria"/>
</dbReference>
<dbReference type="AlphaFoldDB" id="C4XFL5"/>
<sequence>MMSRQLLHISYFILYNKNIMGIFFNLNSKFKNTKIIYFDTTINKKTMDIYEDMVVFRDENFNVNSVNLLNAKSKKRDEKIFGFLNENETKKLVNKLHKYNKKYLLKSIKYFRIGKIVERKKHPKSDRLFVLKIDFGNEVKQIITNTTYTLENKYFTFCLPGSITANGLEILDGKIMNVESDGMLCSAESLDLEAKSYKEFEEGFFNNVLEEEKQKYLGKEIQELLPELISK</sequence>
<proteinExistence type="predicted"/>
<dbReference type="KEGG" id="mfp:MBIO_0672"/>
<dbReference type="NCBIfam" id="NF045867">
    <property type="entry name" value="PheT_Nterm_rel"/>
    <property type="match status" value="1"/>
</dbReference>
<dbReference type="PROSITE" id="PS50886">
    <property type="entry name" value="TRBD"/>
    <property type="match status" value="1"/>
</dbReference>
<dbReference type="GO" id="GO:0000049">
    <property type="term" value="F:tRNA binding"/>
    <property type="evidence" value="ECO:0007669"/>
    <property type="project" value="UniProtKB-UniRule"/>
</dbReference>
<evidence type="ECO:0000256" key="1">
    <source>
        <dbReference type="ARBA" id="ARBA00022555"/>
    </source>
</evidence>
<reference evidence="5 6" key="1">
    <citation type="journal article" date="2009" name="Curr. Microbiol.">
        <title>Molecular cloning and expression of a novel cholinephosphotransferase involved in glycoglycerophospholipid biosynthesis of Mycoplasma fermentans.</title>
        <authorList>
            <person name="Ishida N."/>
            <person name="Irikura D."/>
            <person name="Matsuda K."/>
            <person name="Sato S."/>
            <person name="Asano K."/>
        </authorList>
    </citation>
    <scope>NUCLEOTIDE SEQUENCE [LARGE SCALE GENOMIC DNA]</scope>
    <source>
        <strain evidence="6">ATCC 19989 / NBRC 14854 / NCTC 10117 / PG18</strain>
    </source>
</reference>
<evidence type="ECO:0000259" key="4">
    <source>
        <dbReference type="PROSITE" id="PS50886"/>
    </source>
</evidence>
<feature type="domain" description="TRNA-binding" evidence="4">
    <location>
        <begin position="105"/>
        <end position="222"/>
    </location>
</feature>
<evidence type="ECO:0000313" key="6">
    <source>
        <dbReference type="Proteomes" id="UP000006810"/>
    </source>
</evidence>
<evidence type="ECO:0000313" key="5">
    <source>
        <dbReference type="EMBL" id="BAH69937.1"/>
    </source>
</evidence>
<dbReference type="SUPFAM" id="SSF50249">
    <property type="entry name" value="Nucleic acid-binding proteins"/>
    <property type="match status" value="1"/>
</dbReference>
<protein>
    <recommendedName>
        <fullName evidence="4">tRNA-binding domain-containing protein</fullName>
    </recommendedName>
</protein>
<organism evidence="5 6">
    <name type="scientific">Mycoplasmopsis fermentans (strain ATCC 19989 / NBRC 14854 / NCTC 10117 / PG18)</name>
    <name type="common">Mycoplasma fermentans</name>
    <dbReference type="NCBI Taxonomy" id="496833"/>
    <lineage>
        <taxon>Bacteria</taxon>
        <taxon>Bacillati</taxon>
        <taxon>Mycoplasmatota</taxon>
        <taxon>Mycoplasmoidales</taxon>
        <taxon>Metamycoplasmataceae</taxon>
        <taxon>Mycoplasmopsis</taxon>
    </lineage>
</organism>
<dbReference type="Gene3D" id="2.40.50.140">
    <property type="entry name" value="Nucleic acid-binding proteins"/>
    <property type="match status" value="1"/>
</dbReference>
<dbReference type="CDD" id="cd02796">
    <property type="entry name" value="tRNA_bind_bactPheRS"/>
    <property type="match status" value="1"/>
</dbReference>
<dbReference type="Proteomes" id="UP000006810">
    <property type="component" value="Chromosome"/>
</dbReference>
<accession>C4XFL5</accession>
<dbReference type="HOGENOM" id="CLU_109324_0_0_14"/>
<dbReference type="InterPro" id="IPR002547">
    <property type="entry name" value="tRNA-bd_dom"/>
</dbReference>
<evidence type="ECO:0000256" key="2">
    <source>
        <dbReference type="ARBA" id="ARBA00022884"/>
    </source>
</evidence>
<dbReference type="PATRIC" id="fig|496833.3.peg.264"/>
<dbReference type="InterPro" id="IPR012340">
    <property type="entry name" value="NA-bd_OB-fold"/>
</dbReference>
<gene>
    <name evidence="5" type="ordered locus">MBIO_0672</name>
</gene>